<feature type="compositionally biased region" description="Polar residues" evidence="8">
    <location>
        <begin position="450"/>
        <end position="468"/>
    </location>
</feature>
<evidence type="ECO:0000256" key="8">
    <source>
        <dbReference type="SAM" id="MobiDB-lite"/>
    </source>
</evidence>
<feature type="compositionally biased region" description="Low complexity" evidence="8">
    <location>
        <begin position="438"/>
        <end position="449"/>
    </location>
</feature>
<keyword evidence="10" id="KW-1185">Reference proteome</keyword>
<dbReference type="Gene3D" id="1.20.5.1700">
    <property type="match status" value="1"/>
</dbReference>
<feature type="region of interest" description="Disordered" evidence="8">
    <location>
        <begin position="438"/>
        <end position="473"/>
    </location>
</feature>
<feature type="region of interest" description="Disordered" evidence="8">
    <location>
        <begin position="1404"/>
        <end position="1436"/>
    </location>
</feature>
<evidence type="ECO:0000259" key="9">
    <source>
        <dbReference type="Pfam" id="PF05010"/>
    </source>
</evidence>
<dbReference type="PANTHER" id="PTHR13924:SF10">
    <property type="entry name" value="TRANSFORMING ACIDIC COILED-COIL PROTEIN, ISOFORM K"/>
    <property type="match status" value="1"/>
</dbReference>
<evidence type="ECO:0000256" key="1">
    <source>
        <dbReference type="ARBA" id="ARBA00004245"/>
    </source>
</evidence>
<evidence type="ECO:0000313" key="10">
    <source>
        <dbReference type="Proteomes" id="UP001652582"/>
    </source>
</evidence>
<dbReference type="KEGG" id="bany:112054416"/>
<evidence type="ECO:0000256" key="2">
    <source>
        <dbReference type="ARBA" id="ARBA00009423"/>
    </source>
</evidence>
<dbReference type="GeneID" id="112054416"/>
<gene>
    <name evidence="11 12" type="primary">LOC112054416</name>
</gene>
<evidence type="ECO:0000256" key="4">
    <source>
        <dbReference type="ARBA" id="ARBA00022553"/>
    </source>
</evidence>
<dbReference type="GO" id="GO:0007052">
    <property type="term" value="P:mitotic spindle organization"/>
    <property type="evidence" value="ECO:0007669"/>
    <property type="project" value="InterPro"/>
</dbReference>
<feature type="region of interest" description="Disordered" evidence="8">
    <location>
        <begin position="129"/>
        <end position="163"/>
    </location>
</feature>
<feature type="compositionally biased region" description="Polar residues" evidence="8">
    <location>
        <begin position="129"/>
        <end position="156"/>
    </location>
</feature>
<keyword evidence="3" id="KW-0963">Cytoplasm</keyword>
<dbReference type="Pfam" id="PF05010">
    <property type="entry name" value="TACC_C"/>
    <property type="match status" value="1"/>
</dbReference>
<dbReference type="InterPro" id="IPR039915">
    <property type="entry name" value="TACC"/>
</dbReference>
<organism evidence="10 11">
    <name type="scientific">Bicyclus anynana</name>
    <name type="common">Squinting bush brown butterfly</name>
    <dbReference type="NCBI Taxonomy" id="110368"/>
    <lineage>
        <taxon>Eukaryota</taxon>
        <taxon>Metazoa</taxon>
        <taxon>Ecdysozoa</taxon>
        <taxon>Arthropoda</taxon>
        <taxon>Hexapoda</taxon>
        <taxon>Insecta</taxon>
        <taxon>Pterygota</taxon>
        <taxon>Neoptera</taxon>
        <taxon>Endopterygota</taxon>
        <taxon>Lepidoptera</taxon>
        <taxon>Glossata</taxon>
        <taxon>Ditrysia</taxon>
        <taxon>Papilionoidea</taxon>
        <taxon>Nymphalidae</taxon>
        <taxon>Satyrinae</taxon>
        <taxon>Satyrini</taxon>
        <taxon>Mycalesina</taxon>
        <taxon>Bicyclus</taxon>
    </lineage>
</organism>
<evidence type="ECO:0000256" key="3">
    <source>
        <dbReference type="ARBA" id="ARBA00022490"/>
    </source>
</evidence>
<dbReference type="GO" id="GO:0007097">
    <property type="term" value="P:nuclear migration"/>
    <property type="evidence" value="ECO:0007669"/>
    <property type="project" value="TreeGrafter"/>
</dbReference>
<feature type="compositionally biased region" description="Polar residues" evidence="8">
    <location>
        <begin position="1093"/>
        <end position="1104"/>
    </location>
</feature>
<feature type="region of interest" description="Disordered" evidence="8">
    <location>
        <begin position="1093"/>
        <end position="1119"/>
    </location>
</feature>
<comment type="similarity">
    <text evidence="2">Belongs to the TACC family.</text>
</comment>
<feature type="region of interest" description="Disordered" evidence="8">
    <location>
        <begin position="1"/>
        <end position="40"/>
    </location>
</feature>
<feature type="coiled-coil region" evidence="7">
    <location>
        <begin position="1535"/>
        <end position="1625"/>
    </location>
</feature>
<evidence type="ECO:0000313" key="12">
    <source>
        <dbReference type="RefSeq" id="XP_023949975.2"/>
    </source>
</evidence>
<dbReference type="GO" id="GO:0005737">
    <property type="term" value="C:cytoplasm"/>
    <property type="evidence" value="ECO:0007669"/>
    <property type="project" value="TreeGrafter"/>
</dbReference>
<dbReference type="PANTHER" id="PTHR13924">
    <property type="entry name" value="TRANSFORMING ACIDIC COILED-COIL CONTAINING PROTEIN 1/2"/>
    <property type="match status" value="1"/>
</dbReference>
<keyword evidence="4" id="KW-0597">Phosphoprotein</keyword>
<feature type="coiled-coil region" evidence="7">
    <location>
        <begin position="1683"/>
        <end position="1749"/>
    </location>
</feature>
<dbReference type="InterPro" id="IPR007707">
    <property type="entry name" value="TACC_C"/>
</dbReference>
<comment type="subcellular location">
    <subcellularLocation>
        <location evidence="1">Cytoplasm</location>
        <location evidence="1">Cytoskeleton</location>
    </subcellularLocation>
</comment>
<dbReference type="RefSeq" id="XP_023949966.2">
    <property type="nucleotide sequence ID" value="XM_024094198.2"/>
</dbReference>
<keyword evidence="5 7" id="KW-0175">Coiled coil</keyword>
<evidence type="ECO:0000256" key="7">
    <source>
        <dbReference type="SAM" id="Coils"/>
    </source>
</evidence>
<dbReference type="RefSeq" id="XP_023949975.2">
    <property type="nucleotide sequence ID" value="XM_024094207.2"/>
</dbReference>
<dbReference type="GO" id="GO:0005856">
    <property type="term" value="C:cytoskeleton"/>
    <property type="evidence" value="ECO:0007669"/>
    <property type="project" value="UniProtKB-SubCell"/>
</dbReference>
<feature type="domain" description="Transforming acidic coiled-coil-containing protein C-terminal" evidence="9">
    <location>
        <begin position="1552"/>
        <end position="1747"/>
    </location>
</feature>
<proteinExistence type="inferred from homology"/>
<evidence type="ECO:0000313" key="11">
    <source>
        <dbReference type="RefSeq" id="XP_023949966.2"/>
    </source>
</evidence>
<dbReference type="OrthoDB" id="10255048at2759"/>
<reference evidence="11 12" key="1">
    <citation type="submission" date="2025-05" db="UniProtKB">
        <authorList>
            <consortium name="RefSeq"/>
        </authorList>
    </citation>
    <scope>IDENTIFICATION</scope>
</reference>
<feature type="compositionally biased region" description="Polar residues" evidence="8">
    <location>
        <begin position="22"/>
        <end position="34"/>
    </location>
</feature>
<evidence type="ECO:0000256" key="6">
    <source>
        <dbReference type="ARBA" id="ARBA00023212"/>
    </source>
</evidence>
<keyword evidence="6" id="KW-0206">Cytoskeleton</keyword>
<dbReference type="Proteomes" id="UP001652582">
    <property type="component" value="Chromosome 21"/>
</dbReference>
<sequence length="1751" mass="196632">MAQVEPMDVDSLASDFDDKENSLQNSNVLKSPSTEKGYEELDATEYSIKLRYSITPTNSPMSMSYTARSDSGPNSLNSNVDNLTRSLNSTITKTDVLKTPKLPLQALSTSLYTNDKSCDKEGDITVTISGTNNDDNLSLPSTSSSAVQTPEATTPTKEIPKEEGSPIMRGLKSVFNMFRSSHSPIPPSDEDMNHKNVFNETLENNEELSISKLPDCTPTKDGQLNSVLASTPISNSLIKESRDKSKRSSPLKDSVVFNDDLERQLQWQDETEVFFKNEKIPIHLLFPAGQSNVDANLKLSVQNNNINNLNTTVEYMEVSNADVSDKSVNENKIKNDFENKTANNEMSVVESDNEFLDCETTYTQNRSYILETVQECSKPTPVVFRTDNIPHETCLEDYIEPIKLNNKEITQSPLPFEELNKTLPVELEIDSLPSEDALSSALDSLPGSSTIEPTSDSLPPLADSNSNLCKEDRTNDTVSQLNIKEINNIDDINNGNIIKSASANNILLESEKVNETMPEVIEINFDNDDKSTAITKKSQPQIQQSVDVNKTLQINMNNYDIDLEFENKSPNDYKDELFSDIETNSNNLPINDMIMKANENFDTDDGNTTRLLFNIDSILLHQVNSNCDTDFISNYTENTTEYLHSNVLDTSENHSISETKGFDDTVVIAVNEAIDNMTKSTKIIESVNREVADKNVSPAINNTVNTTNINEILVTEDQLSQNIVVNNNSDFESNLHENFDSTISFDIKHKISENVCSLDVNTVEDVKTVEINPLSLLNNCNSLCNEYSQDITMDSLEPNVNIINDQSPFEINKTDINAEIDNNYCCASETKEDLHTVPLPLDIPLPCDDNNVKEEHYESLNCTEAAEQTIILDSPQIQHEFVPNISFNEEQDKMQMQCDIDIIDKCSTIIPEMCDPLSTNLTTSSKELNMNTESKQINDKLNTITNSENNTQCDLNVDIRPKASSLPDVVNIINNAEGTDLFTTHQIKTDIVTDTLCFEDNVTSNVIDEEIVLSANNSPYVSVTELNLNLTSNVVIEENNSPPISPKCTSKGYNINFDDIEDPFATKTNIRMSPTLEDGLSKPFTPVKIKQMNETNLQRKQQSKQPERNKSDFNKKRFNKSIDRMKIINNSKTKSNIEKVHGDQIKEGQMENVQDKNSTSIKNDILCCDNIEESQNKSEVNKCNETITFTVENVIDDNQKSRNVFNIPEIDDIKFNPFATKTRICITPPPALELKDPSITHNDIEMTTEYKTKDQVNTTVCIEDGTKNEFKISSNTINTTSSSINTDKDATVREVNTEDEDTVEGPFFEAEESIDPDKVPDILEIEKDSTQFEDLPVTIHTDDIEEKGELFIDAEAFEFLLNQNKSNVVADSGKESLFLKFDPLFAKRVSSDGVLAALSSIQKRQSTPKKMTRAPNFPREEATVSTAGPSNMSSTPDQNNIEIAGTISKPMMVVNPAIAKQPVATPRISLTPKTNRQSLNFTSPAMVVIDRLLSLSGNTSLLDDNISTDAANVNHDANVVLVQMRELLAEKELYVHSLKSESKELKDRLNTLQTQVKSLENEGEERRKKVNDLNERLSEKTKINKSMAVVVEEYERTIASLIAEMEQEKKRNAEERIKLINERDEQTVHLTSMECSFSDLHSKYEKCKQIVVSMKANEEAYKKSFKEFDENYLKMQKNYDLLKQHATSKLNHANQELEKMNKSHEAEVLKMSAMIKRKELHITSLEESLAQKNKAIEELTAICDELINKVG</sequence>
<feature type="compositionally biased region" description="Polar residues" evidence="8">
    <location>
        <begin position="1423"/>
        <end position="1436"/>
    </location>
</feature>
<feature type="compositionally biased region" description="Basic and acidic residues" evidence="8">
    <location>
        <begin position="1105"/>
        <end position="1119"/>
    </location>
</feature>
<name>A0A6J1P1H0_BICAN</name>
<accession>A0A6J1P1H0</accession>
<evidence type="ECO:0000256" key="5">
    <source>
        <dbReference type="ARBA" id="ARBA00023054"/>
    </source>
</evidence>
<protein>
    <submittedName>
        <fullName evidence="11 12">Homeobox-like protein HDP1</fullName>
    </submittedName>
</protein>